<evidence type="ECO:0000256" key="1">
    <source>
        <dbReference type="SAM" id="Coils"/>
    </source>
</evidence>
<protein>
    <submittedName>
        <fullName evidence="3">Uncharacterized protein</fullName>
    </submittedName>
</protein>
<reference evidence="3" key="2">
    <citation type="submission" date="2020-11" db="EMBL/GenBank/DDBJ databases">
        <authorList>
            <person name="McCartney M.A."/>
            <person name="Auch B."/>
            <person name="Kono T."/>
            <person name="Mallez S."/>
            <person name="Becker A."/>
            <person name="Gohl D.M."/>
            <person name="Silverstein K.A.T."/>
            <person name="Koren S."/>
            <person name="Bechman K.B."/>
            <person name="Herman A."/>
            <person name="Abrahante J.E."/>
            <person name="Garbe J."/>
        </authorList>
    </citation>
    <scope>NUCLEOTIDE SEQUENCE</scope>
    <source>
        <strain evidence="3">Duluth1</strain>
        <tissue evidence="3">Whole animal</tissue>
    </source>
</reference>
<dbReference type="Proteomes" id="UP000828390">
    <property type="component" value="Unassembled WGS sequence"/>
</dbReference>
<dbReference type="Gene3D" id="3.30.70.1820">
    <property type="entry name" value="L1 transposable element, RRM domain"/>
    <property type="match status" value="1"/>
</dbReference>
<feature type="region of interest" description="Disordered" evidence="2">
    <location>
        <begin position="267"/>
        <end position="298"/>
    </location>
</feature>
<accession>A0A9D4DGJ6</accession>
<keyword evidence="4" id="KW-1185">Reference proteome</keyword>
<dbReference type="Gene3D" id="1.20.5.1070">
    <property type="entry name" value="Head and neck region of the ectodomain of NDV fusion glycoprotein"/>
    <property type="match status" value="1"/>
</dbReference>
<evidence type="ECO:0000313" key="4">
    <source>
        <dbReference type="Proteomes" id="UP000828390"/>
    </source>
</evidence>
<organism evidence="3 4">
    <name type="scientific">Dreissena polymorpha</name>
    <name type="common">Zebra mussel</name>
    <name type="synonym">Mytilus polymorpha</name>
    <dbReference type="NCBI Taxonomy" id="45954"/>
    <lineage>
        <taxon>Eukaryota</taxon>
        <taxon>Metazoa</taxon>
        <taxon>Spiralia</taxon>
        <taxon>Lophotrochozoa</taxon>
        <taxon>Mollusca</taxon>
        <taxon>Bivalvia</taxon>
        <taxon>Autobranchia</taxon>
        <taxon>Heteroconchia</taxon>
        <taxon>Euheterodonta</taxon>
        <taxon>Imparidentia</taxon>
        <taxon>Neoheterodontei</taxon>
        <taxon>Myida</taxon>
        <taxon>Dreissenoidea</taxon>
        <taxon>Dreissenidae</taxon>
        <taxon>Dreissena</taxon>
    </lineage>
</organism>
<keyword evidence="1" id="KW-0175">Coiled coil</keyword>
<dbReference type="AlphaFoldDB" id="A0A9D4DGJ6"/>
<feature type="coiled-coil region" evidence="1">
    <location>
        <begin position="146"/>
        <end position="176"/>
    </location>
</feature>
<dbReference type="EMBL" id="JAIWYP010000010">
    <property type="protein sequence ID" value="KAH3748453.1"/>
    <property type="molecule type" value="Genomic_DNA"/>
</dbReference>
<name>A0A9D4DGJ6_DREPO</name>
<proteinExistence type="predicted"/>
<evidence type="ECO:0000256" key="2">
    <source>
        <dbReference type="SAM" id="MobiDB-lite"/>
    </source>
</evidence>
<sequence>MQSPNQVTYNMSNMAAMNVYHTTFGAFYLPQPQQVQYHQMQPMAQQLAQQTVHQGQGMTQTFNDNLSQIIDRLNSVDSRLAKLEPIQSQLSELNTKMSSIETCVMRLETDSKEIHTRMSNIEGHRELDSKHCENIKSKQCFLESELKDERDRIHKLESEIQKSNSVQGEIKDLKARSMRNNLVFFSFPECTTTESRRSENCTKSLHDFMKSSLNIEHADSAIRIERAHRVGRFESGKTRPVVAMFSHYRHKELIKQKCRDISNIEQNTLSSGTSGTSGTPHIRCSDQFPPDFRSRVVS</sequence>
<feature type="compositionally biased region" description="Low complexity" evidence="2">
    <location>
        <begin position="270"/>
        <end position="279"/>
    </location>
</feature>
<reference evidence="3" key="1">
    <citation type="journal article" date="2019" name="bioRxiv">
        <title>The Genome of the Zebra Mussel, Dreissena polymorpha: A Resource for Invasive Species Research.</title>
        <authorList>
            <person name="McCartney M.A."/>
            <person name="Auch B."/>
            <person name="Kono T."/>
            <person name="Mallez S."/>
            <person name="Zhang Y."/>
            <person name="Obille A."/>
            <person name="Becker A."/>
            <person name="Abrahante J.E."/>
            <person name="Garbe J."/>
            <person name="Badalamenti J.P."/>
            <person name="Herman A."/>
            <person name="Mangelson H."/>
            <person name="Liachko I."/>
            <person name="Sullivan S."/>
            <person name="Sone E.D."/>
            <person name="Koren S."/>
            <person name="Silverstein K.A.T."/>
            <person name="Beckman K.B."/>
            <person name="Gohl D.M."/>
        </authorList>
    </citation>
    <scope>NUCLEOTIDE SEQUENCE</scope>
    <source>
        <strain evidence="3">Duluth1</strain>
        <tissue evidence="3">Whole animal</tissue>
    </source>
</reference>
<gene>
    <name evidence="3" type="ORF">DPMN_182899</name>
</gene>
<comment type="caution">
    <text evidence="3">The sequence shown here is derived from an EMBL/GenBank/DDBJ whole genome shotgun (WGS) entry which is preliminary data.</text>
</comment>
<evidence type="ECO:0000313" key="3">
    <source>
        <dbReference type="EMBL" id="KAH3748453.1"/>
    </source>
</evidence>